<keyword evidence="2" id="KW-0521">NADP</keyword>
<comment type="similarity">
    <text evidence="1">Belongs to the NmrA-type oxidoreductase family. Isoflavone reductase subfamily.</text>
</comment>
<dbReference type="RefSeq" id="XP_069234341.1">
    <property type="nucleotide sequence ID" value="XM_069368867.1"/>
</dbReference>
<dbReference type="InterPro" id="IPR016040">
    <property type="entry name" value="NAD(P)-bd_dom"/>
</dbReference>
<dbReference type="AlphaFoldDB" id="A0AB34L6G1"/>
<dbReference type="EMBL" id="JAAQHG020000001">
    <property type="protein sequence ID" value="KAL1591236.1"/>
    <property type="molecule type" value="Genomic_DNA"/>
</dbReference>
<protein>
    <recommendedName>
        <fullName evidence="4">NAD(P)-binding domain-containing protein</fullName>
    </recommendedName>
</protein>
<evidence type="ECO:0000259" key="4">
    <source>
        <dbReference type="Pfam" id="PF13460"/>
    </source>
</evidence>
<dbReference type="Pfam" id="PF13460">
    <property type="entry name" value="NAD_binding_10"/>
    <property type="match status" value="1"/>
</dbReference>
<evidence type="ECO:0000313" key="6">
    <source>
        <dbReference type="Proteomes" id="UP000803884"/>
    </source>
</evidence>
<dbReference type="Proteomes" id="UP000803884">
    <property type="component" value="Unassembled WGS sequence"/>
</dbReference>
<proteinExistence type="inferred from homology"/>
<evidence type="ECO:0000256" key="2">
    <source>
        <dbReference type="ARBA" id="ARBA00022857"/>
    </source>
</evidence>
<evidence type="ECO:0000313" key="5">
    <source>
        <dbReference type="EMBL" id="KAL1591236.1"/>
    </source>
</evidence>
<keyword evidence="3" id="KW-0560">Oxidoreductase</keyword>
<dbReference type="InterPro" id="IPR051609">
    <property type="entry name" value="NmrA/Isoflavone_reductase-like"/>
</dbReference>
<evidence type="ECO:0000256" key="1">
    <source>
        <dbReference type="ARBA" id="ARBA00005725"/>
    </source>
</evidence>
<name>A0AB34L6G1_9PEZI</name>
<evidence type="ECO:0000256" key="3">
    <source>
        <dbReference type="ARBA" id="ARBA00023002"/>
    </source>
</evidence>
<keyword evidence="6" id="KW-1185">Reference proteome</keyword>
<dbReference type="PANTHER" id="PTHR47706:SF5">
    <property type="entry name" value="ISOFLAVONE REDUCTASE"/>
    <property type="match status" value="1"/>
</dbReference>
<sequence>MPTMRVAVAGTGGLARLIAYFIVEGTNHSVVLLSRAEKPGLTNRGFQVVVVDYSDAEDLRFALRGIDTVISTVTGPNQIQLIKAAVSSRVRRFAPAEFEGPPQFRSQNDPLDRSRASARYWLQYYQSSIQSTVFICGVFYERFQPGGLPQSLIALNTGYHGEGTYILDCARMSAELPALGLGNRANVTICMTSVRDVANFVTKALSLPTWPAELHMVGERITVHNLAILVERLKKQKFQPRLMHNLNTLRAELATAGTRRDWIRRMRLHELIATVEGRYDFSQRNLNAAFPGVQVVSFADWFSRKWDLQQE</sequence>
<dbReference type="PANTHER" id="PTHR47706">
    <property type="entry name" value="NMRA-LIKE FAMILY PROTEIN"/>
    <property type="match status" value="1"/>
</dbReference>
<dbReference type="GO" id="GO:0016491">
    <property type="term" value="F:oxidoreductase activity"/>
    <property type="evidence" value="ECO:0007669"/>
    <property type="project" value="UniProtKB-KW"/>
</dbReference>
<feature type="domain" description="NAD(P)-binding" evidence="4">
    <location>
        <begin position="10"/>
        <end position="94"/>
    </location>
</feature>
<accession>A0AB34L6G1</accession>
<dbReference type="InterPro" id="IPR036291">
    <property type="entry name" value="NAD(P)-bd_dom_sf"/>
</dbReference>
<comment type="caution">
    <text evidence="5">The sequence shown here is derived from an EMBL/GenBank/DDBJ whole genome shotgun (WGS) entry which is preliminary data.</text>
</comment>
<dbReference type="GeneID" id="96001705"/>
<dbReference type="SUPFAM" id="SSF51735">
    <property type="entry name" value="NAD(P)-binding Rossmann-fold domains"/>
    <property type="match status" value="1"/>
</dbReference>
<organism evidence="5 6">
    <name type="scientific">Cladosporium halotolerans</name>
    <dbReference type="NCBI Taxonomy" id="1052096"/>
    <lineage>
        <taxon>Eukaryota</taxon>
        <taxon>Fungi</taxon>
        <taxon>Dikarya</taxon>
        <taxon>Ascomycota</taxon>
        <taxon>Pezizomycotina</taxon>
        <taxon>Dothideomycetes</taxon>
        <taxon>Dothideomycetidae</taxon>
        <taxon>Cladosporiales</taxon>
        <taxon>Cladosporiaceae</taxon>
        <taxon>Cladosporium</taxon>
    </lineage>
</organism>
<gene>
    <name evidence="5" type="ORF">WHR41_00261</name>
</gene>
<dbReference type="Gene3D" id="3.40.50.720">
    <property type="entry name" value="NAD(P)-binding Rossmann-like Domain"/>
    <property type="match status" value="1"/>
</dbReference>
<reference evidence="5 6" key="1">
    <citation type="journal article" date="2020" name="Microbiol. Resour. Announc.">
        <title>Draft Genome Sequence of a Cladosporium Species Isolated from the Mesophotic Ascidian Didemnum maculosum.</title>
        <authorList>
            <person name="Gioti A."/>
            <person name="Siaperas R."/>
            <person name="Nikolaivits E."/>
            <person name="Le Goff G."/>
            <person name="Ouazzani J."/>
            <person name="Kotoulas G."/>
            <person name="Topakas E."/>
        </authorList>
    </citation>
    <scope>NUCLEOTIDE SEQUENCE [LARGE SCALE GENOMIC DNA]</scope>
    <source>
        <strain evidence="5 6">TM138-S3</strain>
    </source>
</reference>